<dbReference type="EMBL" id="CP041636">
    <property type="protein sequence ID" value="QDO96350.1"/>
    <property type="molecule type" value="Genomic_DNA"/>
</dbReference>
<feature type="transmembrane region" description="Helical" evidence="1">
    <location>
        <begin position="593"/>
        <end position="610"/>
    </location>
</feature>
<feature type="transmembrane region" description="Helical" evidence="1">
    <location>
        <begin position="526"/>
        <end position="546"/>
    </location>
</feature>
<feature type="transmembrane region" description="Helical" evidence="1">
    <location>
        <begin position="444"/>
        <end position="464"/>
    </location>
</feature>
<dbReference type="AlphaFoldDB" id="A0A516GYD7"/>
<feature type="transmembrane region" description="Helical" evidence="1">
    <location>
        <begin position="193"/>
        <end position="212"/>
    </location>
</feature>
<accession>A0A516GYD7</accession>
<feature type="transmembrane region" description="Helical" evidence="1">
    <location>
        <begin position="502"/>
        <end position="519"/>
    </location>
</feature>
<dbReference type="PANTHER" id="PTHR38454:SF1">
    <property type="entry name" value="INTEGRAL MEMBRANE PROTEIN"/>
    <property type="match status" value="1"/>
</dbReference>
<dbReference type="KEGG" id="fer:FNB15_03225"/>
<feature type="transmembrane region" description="Helical" evidence="1">
    <location>
        <begin position="566"/>
        <end position="586"/>
    </location>
</feature>
<organism evidence="2 3">
    <name type="scientific">Ferrovibrio terrae</name>
    <dbReference type="NCBI Taxonomy" id="2594003"/>
    <lineage>
        <taxon>Bacteria</taxon>
        <taxon>Pseudomonadati</taxon>
        <taxon>Pseudomonadota</taxon>
        <taxon>Alphaproteobacteria</taxon>
        <taxon>Rhodospirillales</taxon>
        <taxon>Rhodospirillaceae</taxon>
        <taxon>Ferrovibrio</taxon>
    </lineage>
</organism>
<dbReference type="PANTHER" id="PTHR38454">
    <property type="entry name" value="INTEGRAL MEMBRANE PROTEIN-RELATED"/>
    <property type="match status" value="1"/>
</dbReference>
<reference evidence="2 3" key="1">
    <citation type="submission" date="2019-07" db="EMBL/GenBank/DDBJ databases">
        <title>Genome sequencing for Ferrovibrio sp. K5.</title>
        <authorList>
            <person name="Park S.-J."/>
        </authorList>
    </citation>
    <scope>NUCLEOTIDE SEQUENCE [LARGE SCALE GENOMIC DNA]</scope>
    <source>
        <strain evidence="2 3">K5</strain>
    </source>
</reference>
<name>A0A516GYD7_9PROT</name>
<dbReference type="OrthoDB" id="5139172at2"/>
<feature type="transmembrane region" description="Helical" evidence="1">
    <location>
        <begin position="415"/>
        <end position="438"/>
    </location>
</feature>
<sequence>MQVGQMIAYMNKAVADFPGLLMRHPKTVAALVFLFFTLLITSPGWLNGRIFVGSTDNYYHQIPNLMFTVKSLKAGDIGLWNPYIQTGIDFSSSTHNMIYSPFNWLLFLFPASWYLYLQTVRVFLEIWAVGFFAFLFFREEIRNDKWALFGAVTYQLCGFLYLSLTTYPCVQLFFLMPACGYLIWTMEKRSALLNYLLFVLCFSLIILDGNIIYEFGSLLVVAICFLYRWWPNSVALWRPIAPTLTFYSAAITALLLTAVRWVPISLSIMFDGARFEANGLIQSIPGRVHTLAMAAFPESFGIVPTDSRPFFRALWPSDGGHAQFHGFTYFGVVGLCLILLALIGRPKRAIFWLVWLLIAACWSLQVAPVTTILDAVFFPFVHTIIPKMSLPIAAAMAIGYMGMHLEQSSRRLPAGAIIILAAAPILFVAIAIIPRIVLAPGLLWPLRGLLLAIIGCMVLSYVMVMYRPERYALYVMAVAGLAGTALLILIYDLLPSPMMFSALYYIGLAVLAGLAVFAAQKAGALGPAYTGLILLALTVAILAGPFPVSMPWPDPSSLIKLAAGGMVRYIIFALIIMGSIAALRAGRLASGNVFLLLMALTVVDLVPYNINYSRQITEAFWKLDRLFPDRNSIIRPQSSSQTEALPNLLKNPSMEQWSSGGGVADWVLGGREMTAARIPSPVSGEYAVQLKSVNGGNLYQDRPAPDRTVLVSFGVWARSDGPGLPQILLTDGTTGRGSPPYSGNGRWQWLEASLKVEPTARYIRPHLYVPANGTVEYDGAKLAFGPKLLPFGYDKDHDDPLKQGFDGEWMQPLDPELVNYRVNYPHIFLQLSGSELQSNIPSVYGLRSYGGLNSDVPALLGEIIRRLEPENFNAAGFYSQAASPVLNDLVGNGYDPNYRQGREIRPTALSRFMFFSNFEVYQNGNQVLDRIAAPDFVARNGLLLMGYRPDFPASPGRGGKVEYEEKRHHELTMTIEAPQAGMLFFGDGYNRGWRAFVNGQEVPVVRANHAFMAIPVPAGRHEVEWLFTPPYFKMGLRITLVGFLLLILTVAGLFFFIRPKKGVAVSIG</sequence>
<feature type="transmembrane region" description="Helical" evidence="1">
    <location>
        <begin position="218"/>
        <end position="237"/>
    </location>
</feature>
<keyword evidence="3" id="KW-1185">Reference proteome</keyword>
<keyword evidence="1" id="KW-0812">Transmembrane</keyword>
<proteinExistence type="predicted"/>
<feature type="transmembrane region" description="Helical" evidence="1">
    <location>
        <begin position="384"/>
        <end position="403"/>
    </location>
</feature>
<feature type="transmembrane region" description="Helical" evidence="1">
    <location>
        <begin position="113"/>
        <end position="137"/>
    </location>
</feature>
<protein>
    <submittedName>
        <fullName evidence="2">YfhO family protein</fullName>
    </submittedName>
</protein>
<dbReference type="Gene3D" id="2.60.120.260">
    <property type="entry name" value="Galactose-binding domain-like"/>
    <property type="match status" value="1"/>
</dbReference>
<evidence type="ECO:0000256" key="1">
    <source>
        <dbReference type="SAM" id="Phobius"/>
    </source>
</evidence>
<dbReference type="Pfam" id="PF09586">
    <property type="entry name" value="YfhO"/>
    <property type="match status" value="1"/>
</dbReference>
<feature type="transmembrane region" description="Helical" evidence="1">
    <location>
        <begin position="471"/>
        <end position="490"/>
    </location>
</feature>
<feature type="transmembrane region" description="Helical" evidence="1">
    <location>
        <begin position="170"/>
        <end position="186"/>
    </location>
</feature>
<evidence type="ECO:0000313" key="3">
    <source>
        <dbReference type="Proteomes" id="UP000317496"/>
    </source>
</evidence>
<feature type="transmembrane region" description="Helical" evidence="1">
    <location>
        <begin position="324"/>
        <end position="343"/>
    </location>
</feature>
<keyword evidence="1" id="KW-0472">Membrane</keyword>
<dbReference type="InterPro" id="IPR018580">
    <property type="entry name" value="Uncharacterised_YfhO"/>
</dbReference>
<feature type="transmembrane region" description="Helical" evidence="1">
    <location>
        <begin position="244"/>
        <end position="262"/>
    </location>
</feature>
<feature type="transmembrane region" description="Helical" evidence="1">
    <location>
        <begin position="28"/>
        <end position="46"/>
    </location>
</feature>
<dbReference type="Proteomes" id="UP000317496">
    <property type="component" value="Chromosome"/>
</dbReference>
<gene>
    <name evidence="2" type="ORF">FNB15_03225</name>
</gene>
<evidence type="ECO:0000313" key="2">
    <source>
        <dbReference type="EMBL" id="QDO96350.1"/>
    </source>
</evidence>
<feature type="transmembrane region" description="Helical" evidence="1">
    <location>
        <begin position="350"/>
        <end position="378"/>
    </location>
</feature>
<feature type="transmembrane region" description="Helical" evidence="1">
    <location>
        <begin position="1034"/>
        <end position="1057"/>
    </location>
</feature>
<keyword evidence="1" id="KW-1133">Transmembrane helix</keyword>